<dbReference type="InterPro" id="IPR001138">
    <property type="entry name" value="Zn2Cys6_DnaBD"/>
</dbReference>
<dbReference type="CDD" id="cd00067">
    <property type="entry name" value="GAL4"/>
    <property type="match status" value="1"/>
</dbReference>
<feature type="compositionally biased region" description="Polar residues" evidence="2">
    <location>
        <begin position="419"/>
        <end position="428"/>
    </location>
</feature>
<keyword evidence="4" id="KW-1185">Reference proteome</keyword>
<accession>A0A2H3BZ41</accession>
<feature type="compositionally biased region" description="Acidic residues" evidence="2">
    <location>
        <begin position="1"/>
        <end position="10"/>
    </location>
</feature>
<feature type="coiled-coil region" evidence="1">
    <location>
        <begin position="103"/>
        <end position="162"/>
    </location>
</feature>
<evidence type="ECO:0000313" key="4">
    <source>
        <dbReference type="Proteomes" id="UP000218334"/>
    </source>
</evidence>
<dbReference type="GO" id="GO:0000981">
    <property type="term" value="F:DNA-binding transcription factor activity, RNA polymerase II-specific"/>
    <property type="evidence" value="ECO:0007669"/>
    <property type="project" value="InterPro"/>
</dbReference>
<feature type="compositionally biased region" description="Basic and acidic residues" evidence="2">
    <location>
        <begin position="17"/>
        <end position="40"/>
    </location>
</feature>
<dbReference type="Proteomes" id="UP000218334">
    <property type="component" value="Unassembled WGS sequence"/>
</dbReference>
<proteinExistence type="predicted"/>
<dbReference type="EMBL" id="KZ293433">
    <property type="protein sequence ID" value="PBK68306.1"/>
    <property type="molecule type" value="Genomic_DNA"/>
</dbReference>
<dbReference type="AlphaFoldDB" id="A0A2H3BZ41"/>
<dbReference type="GO" id="GO:0008270">
    <property type="term" value="F:zinc ion binding"/>
    <property type="evidence" value="ECO:0007669"/>
    <property type="project" value="InterPro"/>
</dbReference>
<reference evidence="4" key="1">
    <citation type="journal article" date="2017" name="Nat. Ecol. Evol.">
        <title>Genome expansion and lineage-specific genetic innovations in the forest pathogenic fungi Armillaria.</title>
        <authorList>
            <person name="Sipos G."/>
            <person name="Prasanna A.N."/>
            <person name="Walter M.C."/>
            <person name="O'Connor E."/>
            <person name="Balint B."/>
            <person name="Krizsan K."/>
            <person name="Kiss B."/>
            <person name="Hess J."/>
            <person name="Varga T."/>
            <person name="Slot J."/>
            <person name="Riley R."/>
            <person name="Boka B."/>
            <person name="Rigling D."/>
            <person name="Barry K."/>
            <person name="Lee J."/>
            <person name="Mihaltcheva S."/>
            <person name="LaButti K."/>
            <person name="Lipzen A."/>
            <person name="Waldron R."/>
            <person name="Moloney N.M."/>
            <person name="Sperisen C."/>
            <person name="Kredics L."/>
            <person name="Vagvoelgyi C."/>
            <person name="Patrignani A."/>
            <person name="Fitzpatrick D."/>
            <person name="Nagy I."/>
            <person name="Doyle S."/>
            <person name="Anderson J.B."/>
            <person name="Grigoriev I.V."/>
            <person name="Gueldener U."/>
            <person name="Muensterkoetter M."/>
            <person name="Nagy L.G."/>
        </authorList>
    </citation>
    <scope>NUCLEOTIDE SEQUENCE [LARGE SCALE GENOMIC DNA]</scope>
    <source>
        <strain evidence="4">28-4</strain>
    </source>
</reference>
<gene>
    <name evidence="3" type="ORF">ARMSODRAFT_1040782</name>
</gene>
<feature type="compositionally biased region" description="Polar residues" evidence="2">
    <location>
        <begin position="224"/>
        <end position="235"/>
    </location>
</feature>
<keyword evidence="1" id="KW-0175">Coiled coil</keyword>
<evidence type="ECO:0000313" key="3">
    <source>
        <dbReference type="EMBL" id="PBK68306.1"/>
    </source>
</evidence>
<name>A0A2H3BZ41_9AGAR</name>
<protein>
    <submittedName>
        <fullName evidence="3">Uncharacterized protein</fullName>
    </submittedName>
</protein>
<evidence type="ECO:0000256" key="1">
    <source>
        <dbReference type="SAM" id="Coils"/>
    </source>
</evidence>
<evidence type="ECO:0000256" key="2">
    <source>
        <dbReference type="SAM" id="MobiDB-lite"/>
    </source>
</evidence>
<feature type="region of interest" description="Disordered" evidence="2">
    <location>
        <begin position="419"/>
        <end position="453"/>
    </location>
</feature>
<sequence length="632" mass="70924">MILSDIEPDDFFSPVAEVERFGSSKKHEQHRPAKDADGKRPIKHHPRTKTGLILEEGGRRKEKRKNGEVGGDTQSKKPRPSTSTSTSSTSAYAAFTELWDKTMKQYEDRMGQLQVQLWEQQEQSESLAGTYNAEIRAARQRIAELETENTALKEKLQSLYSDLIAKTTCEDPGDNVTNAFKIRNTANSVLYFFRLTFTAALASMPATKTRSAGSSKHADFLDATSDSESGTQNRSEYTDGGSLPDHEAEYENSPAAANRGAERHKMTVSRTNRQQTWKTLSDLCGYRPRMPGEDWAHYCKRSLRKFGKALLKEATDVELEAVRLAMDKAEYAHLVLALDTTDYEVQPEERAGNWVLSNTDLGNWGLKCVKREPACRRCIEADVDCTYTNSQHLSDGDCRLCSVMFAHCEGTAARKRVRQSNALSSIHSPSKKARSGTEPGPSARQDGESLSTSRFTQNLWNTNGVLGKEVMDLRHQLEAQWKAQEALENDKSALEKEVLALRVLVGQLLAESEADKKALRAVKVALAERETAMLKRSPCHGHNFKNASPILEYHLQWAHVKSVRGRSDSNRENKVRILTKTDYEPLDAVTLTMQKIKLYKLTSAAAKPRGAETKYKIRVAPKSRVPDHPHRR</sequence>
<organism evidence="3 4">
    <name type="scientific">Armillaria solidipes</name>
    <dbReference type="NCBI Taxonomy" id="1076256"/>
    <lineage>
        <taxon>Eukaryota</taxon>
        <taxon>Fungi</taxon>
        <taxon>Dikarya</taxon>
        <taxon>Basidiomycota</taxon>
        <taxon>Agaricomycotina</taxon>
        <taxon>Agaricomycetes</taxon>
        <taxon>Agaricomycetidae</taxon>
        <taxon>Agaricales</taxon>
        <taxon>Marasmiineae</taxon>
        <taxon>Physalacriaceae</taxon>
        <taxon>Armillaria</taxon>
    </lineage>
</organism>
<feature type="region of interest" description="Disordered" evidence="2">
    <location>
        <begin position="1"/>
        <end position="89"/>
    </location>
</feature>
<feature type="region of interest" description="Disordered" evidence="2">
    <location>
        <begin position="207"/>
        <end position="272"/>
    </location>
</feature>